<keyword evidence="5 8" id="KW-0547">Nucleotide-binding</keyword>
<keyword evidence="3 8" id="KW-0436">Ligase</keyword>
<dbReference type="PATRIC" id="fig|1703770.3.peg.691"/>
<feature type="binding site" evidence="8">
    <location>
        <position position="153"/>
    </location>
    <ligand>
        <name>(R)-pantoate</name>
        <dbReference type="ChEBI" id="CHEBI:15980"/>
    </ligand>
</feature>
<dbReference type="InterPro" id="IPR042176">
    <property type="entry name" value="Pantoate_ligase_C"/>
</dbReference>
<feature type="binding site" evidence="8">
    <location>
        <begin position="147"/>
        <end position="150"/>
    </location>
    <ligand>
        <name>ATP</name>
        <dbReference type="ChEBI" id="CHEBI:30616"/>
    </ligand>
</feature>
<dbReference type="CDD" id="cd00560">
    <property type="entry name" value="PanC"/>
    <property type="match status" value="1"/>
</dbReference>
<comment type="catalytic activity">
    <reaction evidence="7 8">
        <text>(R)-pantoate + beta-alanine + ATP = (R)-pantothenate + AMP + diphosphate + H(+)</text>
        <dbReference type="Rhea" id="RHEA:10912"/>
        <dbReference type="ChEBI" id="CHEBI:15378"/>
        <dbReference type="ChEBI" id="CHEBI:15980"/>
        <dbReference type="ChEBI" id="CHEBI:29032"/>
        <dbReference type="ChEBI" id="CHEBI:30616"/>
        <dbReference type="ChEBI" id="CHEBI:33019"/>
        <dbReference type="ChEBI" id="CHEBI:57966"/>
        <dbReference type="ChEBI" id="CHEBI:456215"/>
        <dbReference type="EC" id="6.3.2.1"/>
    </reaction>
</comment>
<dbReference type="InterPro" id="IPR003721">
    <property type="entry name" value="Pantoate_ligase"/>
</dbReference>
<keyword evidence="8" id="KW-0963">Cytoplasm</keyword>
<dbReference type="FunFam" id="3.40.50.620:FF:000013">
    <property type="entry name" value="Pantothenate synthetase"/>
    <property type="match status" value="1"/>
</dbReference>
<dbReference type="Gene3D" id="3.30.1300.10">
    <property type="entry name" value="Pantoate-beta-alanine ligase, C-terminal domain"/>
    <property type="match status" value="1"/>
</dbReference>
<dbReference type="UniPathway" id="UPA00028">
    <property type="reaction ID" value="UER00005"/>
</dbReference>
<comment type="caution">
    <text evidence="9">The sequence shown here is derived from an EMBL/GenBank/DDBJ whole genome shotgun (WGS) entry which is preliminary data.</text>
</comment>
<comment type="subcellular location">
    <subcellularLocation>
        <location evidence="8">Cytoplasm</location>
    </subcellularLocation>
</comment>
<evidence type="ECO:0000313" key="10">
    <source>
        <dbReference type="Proteomes" id="UP000052008"/>
    </source>
</evidence>
<keyword evidence="6 8" id="KW-0067">ATP-binding</keyword>
<evidence type="ECO:0000256" key="3">
    <source>
        <dbReference type="ARBA" id="ARBA00022598"/>
    </source>
</evidence>
<evidence type="ECO:0000256" key="8">
    <source>
        <dbReference type="HAMAP-Rule" id="MF_00158"/>
    </source>
</evidence>
<comment type="similarity">
    <text evidence="2 8">Belongs to the pantothenate synthetase family.</text>
</comment>
<feature type="binding site" evidence="8">
    <location>
        <begin position="184"/>
        <end position="187"/>
    </location>
    <ligand>
        <name>ATP</name>
        <dbReference type="ChEBI" id="CHEBI:30616"/>
    </ligand>
</feature>
<evidence type="ECO:0000313" key="9">
    <source>
        <dbReference type="EMBL" id="KPJ54024.1"/>
    </source>
</evidence>
<feature type="binding site" evidence="8">
    <location>
        <begin position="30"/>
        <end position="37"/>
    </location>
    <ligand>
        <name>ATP</name>
        <dbReference type="ChEBI" id="CHEBI:30616"/>
    </ligand>
</feature>
<dbReference type="HAMAP" id="MF_00158">
    <property type="entry name" value="PanC"/>
    <property type="match status" value="1"/>
</dbReference>
<proteinExistence type="inferred from homology"/>
<accession>A0A0S7WV21</accession>
<comment type="subunit">
    <text evidence="8">Homodimer.</text>
</comment>
<dbReference type="Proteomes" id="UP000052008">
    <property type="component" value="Unassembled WGS sequence"/>
</dbReference>
<protein>
    <recommendedName>
        <fullName evidence="8">Pantothenate synthetase</fullName>
        <shortName evidence="8">PS</shortName>
        <ecNumber evidence="8">6.3.2.1</ecNumber>
    </recommendedName>
    <alternativeName>
        <fullName evidence="8">Pantoate--beta-alanine ligase</fullName>
    </alternativeName>
    <alternativeName>
        <fullName evidence="8">Pantoate-activating enzyme</fullName>
    </alternativeName>
</protein>
<feature type="binding site" evidence="8">
    <location>
        <position position="61"/>
    </location>
    <ligand>
        <name>beta-alanine</name>
        <dbReference type="ChEBI" id="CHEBI:57966"/>
    </ligand>
</feature>
<evidence type="ECO:0000256" key="2">
    <source>
        <dbReference type="ARBA" id="ARBA00009256"/>
    </source>
</evidence>
<keyword evidence="4 8" id="KW-0566">Pantothenate biosynthesis</keyword>
<evidence type="ECO:0000256" key="1">
    <source>
        <dbReference type="ARBA" id="ARBA00004990"/>
    </source>
</evidence>
<name>A0A0S7WV21_UNCT6</name>
<comment type="miscellaneous">
    <text evidence="8">The reaction proceeds by a bi uni uni bi ping pong mechanism.</text>
</comment>
<feature type="binding site" evidence="8">
    <location>
        <position position="176"/>
    </location>
    <ligand>
        <name>ATP</name>
        <dbReference type="ChEBI" id="CHEBI:30616"/>
    </ligand>
</feature>
<comment type="pathway">
    <text evidence="1 8">Cofactor biosynthesis; (R)-pantothenate biosynthesis; (R)-pantothenate from (R)-pantoate and beta-alanine: step 1/1.</text>
</comment>
<dbReference type="STRING" id="1703770.AMJ39_02260"/>
<dbReference type="GO" id="GO:0004592">
    <property type="term" value="F:pantoate-beta-alanine ligase activity"/>
    <property type="evidence" value="ECO:0007669"/>
    <property type="project" value="UniProtKB-UniRule"/>
</dbReference>
<dbReference type="EC" id="6.3.2.1" evidence="8"/>
<comment type="function">
    <text evidence="8">Catalyzes the condensation of pantoate with beta-alanine in an ATP-dependent reaction via a pantoyl-adenylate intermediate.</text>
</comment>
<dbReference type="PANTHER" id="PTHR21299">
    <property type="entry name" value="CYTIDYLATE KINASE/PANTOATE-BETA-ALANINE LIGASE"/>
    <property type="match status" value="1"/>
</dbReference>
<feature type="binding site" evidence="8">
    <location>
        <position position="61"/>
    </location>
    <ligand>
        <name>(R)-pantoate</name>
        <dbReference type="ChEBI" id="CHEBI:15980"/>
    </ligand>
</feature>
<dbReference type="SUPFAM" id="SSF52374">
    <property type="entry name" value="Nucleotidylyl transferase"/>
    <property type="match status" value="1"/>
</dbReference>
<sequence length="288" mass="31795">MEIIRAIGAMREVAGRARANGQRIGFVPTMGWLHEGHTSLIGLARECTDLVVVSIFVNPTQFGPEEDFERYPRDLERDAVLAREAGCDVLFVPDGGEMYPEGYATYVYVEGLSDLLCGERRPGHFRGVATVVAKLLNIVQPQCAVFGQKDAQQSVIIRRMVKDLDMDVEIVIGPTVREKNGVAVSSRNMYLSGDERVQASALYRSLVTAKKMIEAGERDVAAIVAAMRQMIESQPAARVDYISIVDSETLKEVTRLDGEVLIALAVWFGKARLIDNMVFTIENKKGKG</sequence>
<evidence type="ECO:0000256" key="6">
    <source>
        <dbReference type="ARBA" id="ARBA00022840"/>
    </source>
</evidence>
<gene>
    <name evidence="8" type="primary">panC</name>
    <name evidence="9" type="ORF">AMJ39_02260</name>
</gene>
<dbReference type="InterPro" id="IPR014729">
    <property type="entry name" value="Rossmann-like_a/b/a_fold"/>
</dbReference>
<dbReference type="Gene3D" id="3.40.50.620">
    <property type="entry name" value="HUPs"/>
    <property type="match status" value="1"/>
</dbReference>
<dbReference type="NCBIfam" id="TIGR00018">
    <property type="entry name" value="panC"/>
    <property type="match status" value="1"/>
</dbReference>
<evidence type="ECO:0000256" key="7">
    <source>
        <dbReference type="ARBA" id="ARBA00048258"/>
    </source>
</evidence>
<feature type="active site" description="Proton donor" evidence="8">
    <location>
        <position position="37"/>
    </location>
</feature>
<evidence type="ECO:0000256" key="5">
    <source>
        <dbReference type="ARBA" id="ARBA00022741"/>
    </source>
</evidence>
<dbReference type="Pfam" id="PF02569">
    <property type="entry name" value="Pantoate_ligase"/>
    <property type="match status" value="1"/>
</dbReference>
<reference evidence="9 10" key="1">
    <citation type="journal article" date="2015" name="Microbiome">
        <title>Genomic resolution of linkages in carbon, nitrogen, and sulfur cycling among widespread estuary sediment bacteria.</title>
        <authorList>
            <person name="Baker B.J."/>
            <person name="Lazar C.S."/>
            <person name="Teske A.P."/>
            <person name="Dick G.J."/>
        </authorList>
    </citation>
    <scope>NUCLEOTIDE SEQUENCE [LARGE SCALE GENOMIC DNA]</scope>
    <source>
        <strain evidence="9">DG_24</strain>
    </source>
</reference>
<dbReference type="GO" id="GO:0005524">
    <property type="term" value="F:ATP binding"/>
    <property type="evidence" value="ECO:0007669"/>
    <property type="project" value="UniProtKB-KW"/>
</dbReference>
<dbReference type="PANTHER" id="PTHR21299:SF1">
    <property type="entry name" value="PANTOATE--BETA-ALANINE LIGASE"/>
    <property type="match status" value="1"/>
</dbReference>
<dbReference type="EMBL" id="LIZS01000008">
    <property type="protein sequence ID" value="KPJ54024.1"/>
    <property type="molecule type" value="Genomic_DNA"/>
</dbReference>
<evidence type="ECO:0000256" key="4">
    <source>
        <dbReference type="ARBA" id="ARBA00022655"/>
    </source>
</evidence>
<dbReference type="FunFam" id="3.30.1300.10:FF:000001">
    <property type="entry name" value="Pantothenate synthetase"/>
    <property type="match status" value="1"/>
</dbReference>
<dbReference type="GO" id="GO:0005829">
    <property type="term" value="C:cytosol"/>
    <property type="evidence" value="ECO:0007669"/>
    <property type="project" value="TreeGrafter"/>
</dbReference>
<dbReference type="AlphaFoldDB" id="A0A0S7WV21"/>
<organism evidence="9 10">
    <name type="scientific">candidate division TA06 bacterium DG_24</name>
    <dbReference type="NCBI Taxonomy" id="1703770"/>
    <lineage>
        <taxon>Bacteria</taxon>
        <taxon>Bacteria division TA06</taxon>
    </lineage>
</organism>
<dbReference type="GO" id="GO:0015940">
    <property type="term" value="P:pantothenate biosynthetic process"/>
    <property type="evidence" value="ECO:0007669"/>
    <property type="project" value="UniProtKB-UniRule"/>
</dbReference>